<dbReference type="EMBL" id="BN001307">
    <property type="protein sequence ID" value="CBF84439.1"/>
    <property type="molecule type" value="Genomic_DNA"/>
</dbReference>
<keyword evidence="6" id="KW-1185">Reference proteome</keyword>
<dbReference type="SUPFAM" id="SSF56112">
    <property type="entry name" value="Protein kinase-like (PK-like)"/>
    <property type="match status" value="1"/>
</dbReference>
<dbReference type="GeneID" id="2868268"/>
<reference evidence="6" key="2">
    <citation type="journal article" date="2009" name="Fungal Genet. Biol.">
        <title>The 2008 update of the Aspergillus nidulans genome annotation: a community effort.</title>
        <authorList>
            <person name="Wortman J.R."/>
            <person name="Gilsenan J.M."/>
            <person name="Joardar V."/>
            <person name="Deegan J."/>
            <person name="Clutterbuck J."/>
            <person name="Andersen M.R."/>
            <person name="Archer D."/>
            <person name="Bencina M."/>
            <person name="Braus G."/>
            <person name="Coutinho P."/>
            <person name="von Dohren H."/>
            <person name="Doonan J."/>
            <person name="Driessen A.J."/>
            <person name="Durek P."/>
            <person name="Espeso E."/>
            <person name="Fekete E."/>
            <person name="Flipphi M."/>
            <person name="Estrada C.G."/>
            <person name="Geysens S."/>
            <person name="Goldman G."/>
            <person name="de Groot P.W."/>
            <person name="Hansen K."/>
            <person name="Harris S.D."/>
            <person name="Heinekamp T."/>
            <person name="Helmstaedt K."/>
            <person name="Henrissat B."/>
            <person name="Hofmann G."/>
            <person name="Homan T."/>
            <person name="Horio T."/>
            <person name="Horiuchi H."/>
            <person name="James S."/>
            <person name="Jones M."/>
            <person name="Karaffa L."/>
            <person name="Karanyi Z."/>
            <person name="Kato M."/>
            <person name="Keller N."/>
            <person name="Kelly D.E."/>
            <person name="Kiel J.A."/>
            <person name="Kim J.M."/>
            <person name="van der Klei I.J."/>
            <person name="Klis F.M."/>
            <person name="Kovalchuk A."/>
            <person name="Krasevec N."/>
            <person name="Kubicek C.P."/>
            <person name="Liu B."/>
            <person name="Maccabe A."/>
            <person name="Meyer V."/>
            <person name="Mirabito P."/>
            <person name="Miskei M."/>
            <person name="Mos M."/>
            <person name="Mullins J."/>
            <person name="Nelson D.R."/>
            <person name="Nielsen J."/>
            <person name="Oakley B.R."/>
            <person name="Osmani S.A."/>
            <person name="Pakula T."/>
            <person name="Paszewski A."/>
            <person name="Paulsen I."/>
            <person name="Pilsyk S."/>
            <person name="Pocsi I."/>
            <person name="Punt P.J."/>
            <person name="Ram A.F."/>
            <person name="Ren Q."/>
            <person name="Robellet X."/>
            <person name="Robson G."/>
            <person name="Seiboth B."/>
            <person name="van Solingen P."/>
            <person name="Specht T."/>
            <person name="Sun J."/>
            <person name="Taheri-Talesh N."/>
            <person name="Takeshita N."/>
            <person name="Ussery D."/>
            <person name="vanKuyk P.A."/>
            <person name="Visser H."/>
            <person name="van de Vondervoort P.J."/>
            <person name="de Vries R.P."/>
            <person name="Walton J."/>
            <person name="Xiang X."/>
            <person name="Xiong Y."/>
            <person name="Zeng A.P."/>
            <person name="Brandt B.W."/>
            <person name="Cornell M.J."/>
            <person name="van den Hondel C.A."/>
            <person name="Visser J."/>
            <person name="Oliver S.G."/>
            <person name="Turner G."/>
        </authorList>
    </citation>
    <scope>GENOME REANNOTATION</scope>
    <source>
        <strain evidence="6">FGSC A4 / ATCC 38163 / CBS 112.46 / NRRL 194 / M139</strain>
    </source>
</reference>
<evidence type="ECO:0000259" key="4">
    <source>
        <dbReference type="PROSITE" id="PS50011"/>
    </source>
</evidence>
<reference evidence="6" key="1">
    <citation type="journal article" date="2005" name="Nature">
        <title>Sequencing of Aspergillus nidulans and comparative analysis with A. fumigatus and A. oryzae.</title>
        <authorList>
            <person name="Galagan J.E."/>
            <person name="Calvo S.E."/>
            <person name="Cuomo C."/>
            <person name="Ma L.J."/>
            <person name="Wortman J.R."/>
            <person name="Batzoglou S."/>
            <person name="Lee S.I."/>
            <person name="Basturkmen M."/>
            <person name="Spevak C.C."/>
            <person name="Clutterbuck J."/>
            <person name="Kapitonov V."/>
            <person name="Jurka J."/>
            <person name="Scazzocchio C."/>
            <person name="Farman M."/>
            <person name="Butler J."/>
            <person name="Purcell S."/>
            <person name="Harris S."/>
            <person name="Braus G.H."/>
            <person name="Draht O."/>
            <person name="Busch S."/>
            <person name="D'Enfert C."/>
            <person name="Bouchier C."/>
            <person name="Goldman G.H."/>
            <person name="Bell-Pedersen D."/>
            <person name="Griffiths-Jones S."/>
            <person name="Doonan J.H."/>
            <person name="Yu J."/>
            <person name="Vienken K."/>
            <person name="Pain A."/>
            <person name="Freitag M."/>
            <person name="Selker E.U."/>
            <person name="Archer D.B."/>
            <person name="Penalva M.A."/>
            <person name="Oakley B.R."/>
            <person name="Momany M."/>
            <person name="Tanaka T."/>
            <person name="Kumagai T."/>
            <person name="Asai K."/>
            <person name="Machida M."/>
            <person name="Nierman W.C."/>
            <person name="Denning D.W."/>
            <person name="Caddick M."/>
            <person name="Hynes M."/>
            <person name="Paoletti M."/>
            <person name="Fischer R."/>
            <person name="Miller B."/>
            <person name="Dyer P."/>
            <person name="Sachs M.S."/>
            <person name="Osmani S.A."/>
            <person name="Birren B.W."/>
        </authorList>
    </citation>
    <scope>NUCLEOTIDE SEQUENCE [LARGE SCALE GENOMIC DNA]</scope>
    <source>
        <strain evidence="6">FGSC A4 / ATCC 38163 / CBS 112.46 / NRRL 194 / M139</strain>
    </source>
</reference>
<dbReference type="GO" id="GO:0005524">
    <property type="term" value="F:ATP binding"/>
    <property type="evidence" value="ECO:0007669"/>
    <property type="project" value="UniProtKB-KW"/>
</dbReference>
<dbReference type="GO" id="GO:0004672">
    <property type="term" value="F:protein kinase activity"/>
    <property type="evidence" value="ECO:0007669"/>
    <property type="project" value="InterPro"/>
</dbReference>
<dbReference type="eggNOG" id="ENOG502T13H">
    <property type="taxonomic scope" value="Eukaryota"/>
</dbReference>
<accession>C8VKX6</accession>
<evidence type="ECO:0000256" key="3">
    <source>
        <dbReference type="ARBA" id="ARBA00022840"/>
    </source>
</evidence>
<protein>
    <recommendedName>
        <fullName evidence="4">Protein kinase domain-containing protein</fullName>
    </recommendedName>
</protein>
<dbReference type="RefSeq" id="XP_682293.1">
    <property type="nucleotide sequence ID" value="XM_677201.1"/>
</dbReference>
<dbReference type="VEuPathDB" id="FungiDB:AN9024"/>
<proteinExistence type="inferred from homology"/>
<dbReference type="InterPro" id="IPR000719">
    <property type="entry name" value="Prot_kinase_dom"/>
</dbReference>
<dbReference type="Gene3D" id="1.10.510.10">
    <property type="entry name" value="Transferase(Phosphotransferase) domain 1"/>
    <property type="match status" value="1"/>
</dbReference>
<evidence type="ECO:0000313" key="6">
    <source>
        <dbReference type="Proteomes" id="UP000000560"/>
    </source>
</evidence>
<gene>
    <name evidence="5" type="ORF">ANIA_09024</name>
</gene>
<dbReference type="AlphaFoldDB" id="Q5ARQ6"/>
<comment type="similarity">
    <text evidence="1">Belongs to the protein kinase superfamily. STE Ser/Thr protein kinase family. STE20 subfamily.</text>
</comment>
<evidence type="ECO:0000313" key="5">
    <source>
        <dbReference type="EMBL" id="CBF84439.1"/>
    </source>
</evidence>
<dbReference type="InterPro" id="IPR011009">
    <property type="entry name" value="Kinase-like_dom_sf"/>
</dbReference>
<evidence type="ECO:0000256" key="1">
    <source>
        <dbReference type="ARBA" id="ARBA00008874"/>
    </source>
</evidence>
<keyword evidence="2" id="KW-0547">Nucleotide-binding</keyword>
<organism evidence="5 6">
    <name type="scientific">Emericella nidulans (strain FGSC A4 / ATCC 38163 / CBS 112.46 / NRRL 194 / M139)</name>
    <name type="common">Aspergillus nidulans</name>
    <dbReference type="NCBI Taxonomy" id="227321"/>
    <lineage>
        <taxon>Eukaryota</taxon>
        <taxon>Fungi</taxon>
        <taxon>Dikarya</taxon>
        <taxon>Ascomycota</taxon>
        <taxon>Pezizomycotina</taxon>
        <taxon>Eurotiomycetes</taxon>
        <taxon>Eurotiomycetidae</taxon>
        <taxon>Eurotiales</taxon>
        <taxon>Aspergillaceae</taxon>
        <taxon>Aspergillus</taxon>
        <taxon>Aspergillus subgen. Nidulantes</taxon>
    </lineage>
</organism>
<keyword evidence="3" id="KW-0067">ATP-binding</keyword>
<dbReference type="Pfam" id="PF00069">
    <property type="entry name" value="Pkinase"/>
    <property type="match status" value="1"/>
</dbReference>
<feature type="domain" description="Protein kinase" evidence="4">
    <location>
        <begin position="41"/>
        <end position="281"/>
    </location>
</feature>
<sequence length="281" mass="31206">MNIYATGFSRQKFILCTTRGTTEFRNHRDPLMAPFDKIKPYSELKLNSDGEISERYGFPHLGHPSQKYSLSWKTDQAGGGWLSLGNYFGFSTVFIKKREVVKPRTGFPKLQRAFHENLVGLIEAFQDGADIYLAYNYHGFAVSLSQVCSTPGIRLAESDLASICRSVLKGLEYIHETLLVAHGNVDSNNTLLCHDGAVKIANIGDSMMDVGHQRSFALDRENVGSLLVQLSIAHMTELPPRNQGSNLGAYINLSKYAEHFGFLVLDGSSRKKPRLVGFGPT</sequence>
<dbReference type="PANTHER" id="PTHR45832">
    <property type="entry name" value="SERINE/THREONINE-PROTEIN KINASE SAMKA-RELATED-RELATED"/>
    <property type="match status" value="1"/>
</dbReference>
<dbReference type="Proteomes" id="UP000000560">
    <property type="component" value="Chromosome VII"/>
</dbReference>
<dbReference type="InterPro" id="IPR051931">
    <property type="entry name" value="PAK3-like"/>
</dbReference>
<dbReference type="STRING" id="227321.Q5ARQ6"/>
<name>Q5ARQ6_EMENI</name>
<evidence type="ECO:0000256" key="2">
    <source>
        <dbReference type="ARBA" id="ARBA00022741"/>
    </source>
</evidence>
<dbReference type="HOGENOM" id="CLU_990540_0_0_1"/>
<accession>Q5ARQ6</accession>
<dbReference type="OMA" id="SKYATHF"/>
<dbReference type="PROSITE" id="PS50011">
    <property type="entry name" value="PROTEIN_KINASE_DOM"/>
    <property type="match status" value="1"/>
</dbReference>
<dbReference type="PANTHER" id="PTHR45832:SF22">
    <property type="entry name" value="SERINE_THREONINE-PROTEIN KINASE SAMKA-RELATED"/>
    <property type="match status" value="1"/>
</dbReference>
<dbReference type="KEGG" id="ani:ANIA_09024"/>
<dbReference type="InParanoid" id="Q5ARQ6"/>
<dbReference type="OrthoDB" id="4062651at2759"/>